<dbReference type="RefSeq" id="WP_139637507.1">
    <property type="nucleotide sequence ID" value="NZ_VDLX02000028.1"/>
</dbReference>
<dbReference type="OrthoDB" id="3540850at2"/>
<evidence type="ECO:0000313" key="2">
    <source>
        <dbReference type="Proteomes" id="UP000312512"/>
    </source>
</evidence>
<protein>
    <submittedName>
        <fullName evidence="1">Uncharacterized protein</fullName>
    </submittedName>
</protein>
<evidence type="ECO:0000313" key="1">
    <source>
        <dbReference type="EMBL" id="KAB8186843.1"/>
    </source>
</evidence>
<reference evidence="1 2" key="1">
    <citation type="submission" date="2019-10" db="EMBL/GenBank/DDBJ databases">
        <title>Nonomuraea sp. nov., isolated from Phyllanthus amarus.</title>
        <authorList>
            <person name="Klykleung N."/>
            <person name="Tanasupawat S."/>
        </authorList>
    </citation>
    <scope>NUCLEOTIDE SEQUENCE [LARGE SCALE GENOMIC DNA]</scope>
    <source>
        <strain evidence="1 2">PA1-10</strain>
    </source>
</reference>
<organism evidence="1 2">
    <name type="scientific">Nonomuraea phyllanthi</name>
    <dbReference type="NCBI Taxonomy" id="2219224"/>
    <lineage>
        <taxon>Bacteria</taxon>
        <taxon>Bacillati</taxon>
        <taxon>Actinomycetota</taxon>
        <taxon>Actinomycetes</taxon>
        <taxon>Streptosporangiales</taxon>
        <taxon>Streptosporangiaceae</taxon>
        <taxon>Nonomuraea</taxon>
    </lineage>
</organism>
<comment type="caution">
    <text evidence="1">The sequence shown here is derived from an EMBL/GenBank/DDBJ whole genome shotgun (WGS) entry which is preliminary data.</text>
</comment>
<name>A0A5C4V5R9_9ACTN</name>
<dbReference type="Proteomes" id="UP000312512">
    <property type="component" value="Unassembled WGS sequence"/>
</dbReference>
<dbReference type="AlphaFoldDB" id="A0A5C4V5R9"/>
<keyword evidence="2" id="KW-1185">Reference proteome</keyword>
<sequence>MSRPKDAKELLDRLGAKWSPDMDDFLAGKVDLSQMRCAVCQKKPCVCPEFGSPEYFALLDKRRGR</sequence>
<proteinExistence type="predicted"/>
<gene>
    <name evidence="1" type="ORF">FH608_045960</name>
</gene>
<dbReference type="EMBL" id="VDLX02000028">
    <property type="protein sequence ID" value="KAB8186843.1"/>
    <property type="molecule type" value="Genomic_DNA"/>
</dbReference>
<accession>A0A5C4V5R9</accession>